<protein>
    <submittedName>
        <fullName evidence="2">Quinol monooxygenase</fullName>
        <ecNumber evidence="2">1.-.-.-</ecNumber>
    </submittedName>
</protein>
<keyword evidence="2" id="KW-0560">Oxidoreductase</keyword>
<dbReference type="Pfam" id="PF03992">
    <property type="entry name" value="ABM"/>
    <property type="match status" value="1"/>
</dbReference>
<keyword evidence="2" id="KW-0503">Monooxygenase</keyword>
<dbReference type="EMBL" id="CP162511">
    <property type="protein sequence ID" value="XDI06127.1"/>
    <property type="molecule type" value="Genomic_DNA"/>
</dbReference>
<sequence length="98" mass="10666">MIVISVLELRLKPERVGSADDILRDTLNDTRARPGCLGVEVAIDVDDPAHIVVVEKWESLEADDDYRAWRASPEGASALGSVIAEAPALSRSLLRDDI</sequence>
<evidence type="ECO:0000259" key="1">
    <source>
        <dbReference type="PROSITE" id="PS51725"/>
    </source>
</evidence>
<dbReference type="EC" id="1.-.-.-" evidence="2"/>
<dbReference type="AlphaFoldDB" id="A0AB39BHP2"/>
<dbReference type="PROSITE" id="PS51725">
    <property type="entry name" value="ABM"/>
    <property type="match status" value="1"/>
</dbReference>
<dbReference type="Gene3D" id="3.30.70.100">
    <property type="match status" value="1"/>
</dbReference>
<gene>
    <name evidence="2" type="ORF">ABFY20_03245</name>
</gene>
<dbReference type="GO" id="GO:0004497">
    <property type="term" value="F:monooxygenase activity"/>
    <property type="evidence" value="ECO:0007669"/>
    <property type="project" value="UniProtKB-KW"/>
</dbReference>
<proteinExistence type="predicted"/>
<name>A0AB39BHP2_9MICO</name>
<dbReference type="SUPFAM" id="SSF54909">
    <property type="entry name" value="Dimeric alpha+beta barrel"/>
    <property type="match status" value="1"/>
</dbReference>
<dbReference type="InterPro" id="IPR011008">
    <property type="entry name" value="Dimeric_a/b-barrel"/>
</dbReference>
<dbReference type="RefSeq" id="WP_368498516.1">
    <property type="nucleotide sequence ID" value="NZ_CP162511.1"/>
</dbReference>
<evidence type="ECO:0000313" key="2">
    <source>
        <dbReference type="EMBL" id="XDI06127.1"/>
    </source>
</evidence>
<reference evidence="2" key="1">
    <citation type="submission" date="2024-05" db="EMBL/GenBank/DDBJ databases">
        <title>Herbiconiux sp. A18JL235.</title>
        <authorList>
            <person name="Zhang G."/>
        </authorList>
    </citation>
    <scope>NUCLEOTIDE SEQUENCE</scope>
    <source>
        <strain evidence="2">A18JL235</strain>
    </source>
</reference>
<dbReference type="InterPro" id="IPR007138">
    <property type="entry name" value="ABM_dom"/>
</dbReference>
<accession>A0AB39BHP2</accession>
<feature type="domain" description="ABM" evidence="1">
    <location>
        <begin position="3"/>
        <end position="93"/>
    </location>
</feature>
<organism evidence="2">
    <name type="scientific">Herbiconiux sp. A18JL235</name>
    <dbReference type="NCBI Taxonomy" id="3152363"/>
    <lineage>
        <taxon>Bacteria</taxon>
        <taxon>Bacillati</taxon>
        <taxon>Actinomycetota</taxon>
        <taxon>Actinomycetes</taxon>
        <taxon>Micrococcales</taxon>
        <taxon>Microbacteriaceae</taxon>
        <taxon>Herbiconiux</taxon>
    </lineage>
</organism>